<feature type="domain" description="Peptidase S12 Pab87-related C-terminal" evidence="4">
    <location>
        <begin position="437"/>
        <end position="510"/>
    </location>
</feature>
<evidence type="ECO:0000259" key="4">
    <source>
        <dbReference type="Pfam" id="PF11954"/>
    </source>
</evidence>
<feature type="domain" description="Beta-lactamase-related" evidence="3">
    <location>
        <begin position="66"/>
        <end position="391"/>
    </location>
</feature>
<dbReference type="Gene3D" id="3.40.710.10">
    <property type="entry name" value="DD-peptidase/beta-lactamase superfamily"/>
    <property type="match status" value="1"/>
</dbReference>
<evidence type="ECO:0000313" key="6">
    <source>
        <dbReference type="Proteomes" id="UP000285190"/>
    </source>
</evidence>
<evidence type="ECO:0000313" key="5">
    <source>
        <dbReference type="EMBL" id="RJG07943.1"/>
    </source>
</evidence>
<dbReference type="AlphaFoldDB" id="A0A418X628"/>
<dbReference type="PANTHER" id="PTHR46825">
    <property type="entry name" value="D-ALANYL-D-ALANINE-CARBOXYPEPTIDASE/ENDOPEPTIDASE AMPH"/>
    <property type="match status" value="1"/>
</dbReference>
<comment type="caution">
    <text evidence="5">The sequence shown here is derived from an EMBL/GenBank/DDBJ whole genome shotgun (WGS) entry which is preliminary data.</text>
</comment>
<feature type="signal peptide" evidence="2">
    <location>
        <begin position="1"/>
        <end position="18"/>
    </location>
</feature>
<evidence type="ECO:0000256" key="1">
    <source>
        <dbReference type="SAM" id="MobiDB-lite"/>
    </source>
</evidence>
<feature type="compositionally biased region" description="Low complexity" evidence="1">
    <location>
        <begin position="28"/>
        <end position="46"/>
    </location>
</feature>
<dbReference type="Pfam" id="PF11954">
    <property type="entry name" value="DUF3471"/>
    <property type="match status" value="1"/>
</dbReference>
<dbReference type="GO" id="GO:0016787">
    <property type="term" value="F:hydrolase activity"/>
    <property type="evidence" value="ECO:0007669"/>
    <property type="project" value="UniProtKB-KW"/>
</dbReference>
<dbReference type="Pfam" id="PF00144">
    <property type="entry name" value="Beta-lactamase"/>
    <property type="match status" value="1"/>
</dbReference>
<dbReference type="Gene3D" id="2.40.128.600">
    <property type="match status" value="1"/>
</dbReference>
<evidence type="ECO:0000259" key="3">
    <source>
        <dbReference type="Pfam" id="PF00144"/>
    </source>
</evidence>
<sequence>MRTAVLLALFGVLLTACGGGGMAPVAAVSSNASPSSTTDTSDSESPGQGSGVPIPAGQIDRAVSQLDAMAADIMARTGIPGMAVAVVHGGQTVYAKGFGVRAAGNPALVDADTVFQLASMSKSIGATVVAQQVGAGRVKWDTPVQANLPSFSLADPYISEKMTIGDLYSHRSGLPSHAGDKLEDLGYDRTQVLNRLRYSPLTPFRVTYAYTNFGLTAAAESVAIAAGVDWATLSEQSIYHPLGMNSTSSRFADYQARPNRAVGHVKVNGSFVVGVAREPDAQSPAGGVTSSVNDVAKWLAFLLANGSVGGRQLVDASALQPATSPQIVSIPSSSMDERSGFYGYGFNVSTSAAGRMMISHSGAFALGAATAFTAIPSADVAIVVLTNAAPYGIPETLTAQFADLVQFGRMERDWEAFFTKAFAPFLTPEGSLVGVAKPVSPAPAKVLSSYVGIYQNDYYGPLQVVNNQGSLELRLGPKPMTYPLSHWDGDVFTFTLNNENAPPGTISKASFSSGKVVLEYFDDGGLGTFVR</sequence>
<feature type="region of interest" description="Disordered" evidence="1">
    <location>
        <begin position="28"/>
        <end position="56"/>
    </location>
</feature>
<organism evidence="5 6">
    <name type="scientific">Noviherbaspirillum cavernae</name>
    <dbReference type="NCBI Taxonomy" id="2320862"/>
    <lineage>
        <taxon>Bacteria</taxon>
        <taxon>Pseudomonadati</taxon>
        <taxon>Pseudomonadota</taxon>
        <taxon>Betaproteobacteria</taxon>
        <taxon>Burkholderiales</taxon>
        <taxon>Oxalobacteraceae</taxon>
        <taxon>Noviherbaspirillum</taxon>
    </lineage>
</organism>
<accession>A0A418X628</accession>
<dbReference type="SUPFAM" id="SSF56601">
    <property type="entry name" value="beta-lactamase/transpeptidase-like"/>
    <property type="match status" value="1"/>
</dbReference>
<dbReference type="InterPro" id="IPR001466">
    <property type="entry name" value="Beta-lactam-related"/>
</dbReference>
<dbReference type="PROSITE" id="PS51257">
    <property type="entry name" value="PROKAR_LIPOPROTEIN"/>
    <property type="match status" value="1"/>
</dbReference>
<dbReference type="InterPro" id="IPR050491">
    <property type="entry name" value="AmpC-like"/>
</dbReference>
<gene>
    <name evidence="5" type="ORF">D3870_08715</name>
</gene>
<proteinExistence type="predicted"/>
<keyword evidence="5" id="KW-0378">Hydrolase</keyword>
<dbReference type="RefSeq" id="WP_119741877.1">
    <property type="nucleotide sequence ID" value="NZ_QYUN01000002.1"/>
</dbReference>
<dbReference type="PANTHER" id="PTHR46825:SF15">
    <property type="entry name" value="BETA-LACTAMASE-RELATED DOMAIN-CONTAINING PROTEIN"/>
    <property type="match status" value="1"/>
</dbReference>
<reference evidence="5 6" key="1">
    <citation type="submission" date="2018-09" db="EMBL/GenBank/DDBJ databases">
        <authorList>
            <person name="Zhu H."/>
        </authorList>
    </citation>
    <scope>NUCLEOTIDE SEQUENCE [LARGE SCALE GENOMIC DNA]</scope>
    <source>
        <strain evidence="5 6">K2R10-39</strain>
    </source>
</reference>
<feature type="chain" id="PRO_5019049708" evidence="2">
    <location>
        <begin position="19"/>
        <end position="531"/>
    </location>
</feature>
<dbReference type="EMBL" id="QYUN01000002">
    <property type="protein sequence ID" value="RJG07943.1"/>
    <property type="molecule type" value="Genomic_DNA"/>
</dbReference>
<dbReference type="OrthoDB" id="9801061at2"/>
<dbReference type="Proteomes" id="UP000285190">
    <property type="component" value="Unassembled WGS sequence"/>
</dbReference>
<name>A0A418X628_9BURK</name>
<keyword evidence="2" id="KW-0732">Signal</keyword>
<keyword evidence="6" id="KW-1185">Reference proteome</keyword>
<dbReference type="InterPro" id="IPR021860">
    <property type="entry name" value="Peptidase_S12_Pab87-rel_C"/>
</dbReference>
<dbReference type="InterPro" id="IPR012338">
    <property type="entry name" value="Beta-lactam/transpept-like"/>
</dbReference>
<protein>
    <submittedName>
        <fullName evidence="5">Serine hydrolase</fullName>
    </submittedName>
</protein>
<evidence type="ECO:0000256" key="2">
    <source>
        <dbReference type="SAM" id="SignalP"/>
    </source>
</evidence>